<feature type="compositionally biased region" description="Polar residues" evidence="1">
    <location>
        <begin position="168"/>
        <end position="191"/>
    </location>
</feature>
<comment type="caution">
    <text evidence="2">The sequence shown here is derived from an EMBL/GenBank/DDBJ whole genome shotgun (WGS) entry which is preliminary data.</text>
</comment>
<reference evidence="2 3" key="1">
    <citation type="submission" date="2022-09" db="EMBL/GenBank/DDBJ databases">
        <authorList>
            <person name="Palmer J.M."/>
        </authorList>
    </citation>
    <scope>NUCLEOTIDE SEQUENCE [LARGE SCALE GENOMIC DNA]</scope>
    <source>
        <strain evidence="2 3">DSM 7382</strain>
    </source>
</reference>
<organism evidence="2 3">
    <name type="scientific">Cerrena zonata</name>
    <dbReference type="NCBI Taxonomy" id="2478898"/>
    <lineage>
        <taxon>Eukaryota</taxon>
        <taxon>Fungi</taxon>
        <taxon>Dikarya</taxon>
        <taxon>Basidiomycota</taxon>
        <taxon>Agaricomycotina</taxon>
        <taxon>Agaricomycetes</taxon>
        <taxon>Polyporales</taxon>
        <taxon>Cerrenaceae</taxon>
        <taxon>Cerrena</taxon>
    </lineage>
</organism>
<name>A0AAW0FCL4_9APHY</name>
<proteinExistence type="predicted"/>
<feature type="region of interest" description="Disordered" evidence="1">
    <location>
        <begin position="168"/>
        <end position="193"/>
    </location>
</feature>
<gene>
    <name evidence="2" type="ORF">QCA50_017793</name>
</gene>
<dbReference type="Proteomes" id="UP001385951">
    <property type="component" value="Unassembled WGS sequence"/>
</dbReference>
<dbReference type="EMBL" id="JASBNA010000062">
    <property type="protein sequence ID" value="KAK7679215.1"/>
    <property type="molecule type" value="Genomic_DNA"/>
</dbReference>
<sequence>MVSSDHVLSFEGLLTIKDDGEREDELLQLPSNQAVSEDDVLHALNIPPESLLIPEASSQIIDLTGVDDNEPPSQGSVIPTKRQRSSQDIHREVGTAHSLRASSQEGLDADGSLDEPARKKARQEVPREHGQEAQTVPCTLTQVPSTPSSVAIEARKGGTLFQYFQQPRQGKTTLQHSSNVGGGQDTASSHLQRPLQGLNREVVPVDQSLVVPHKTTTKEASLTTPPRRKAIYSLATTFHRIHRCFCRVPHNI</sequence>
<evidence type="ECO:0000313" key="3">
    <source>
        <dbReference type="Proteomes" id="UP001385951"/>
    </source>
</evidence>
<evidence type="ECO:0000256" key="1">
    <source>
        <dbReference type="SAM" id="MobiDB-lite"/>
    </source>
</evidence>
<keyword evidence="3" id="KW-1185">Reference proteome</keyword>
<protein>
    <submittedName>
        <fullName evidence="2">Uncharacterized protein</fullName>
    </submittedName>
</protein>
<evidence type="ECO:0000313" key="2">
    <source>
        <dbReference type="EMBL" id="KAK7679215.1"/>
    </source>
</evidence>
<feature type="region of interest" description="Disordered" evidence="1">
    <location>
        <begin position="64"/>
        <end position="133"/>
    </location>
</feature>
<dbReference type="AlphaFoldDB" id="A0AAW0FCL4"/>
<feature type="compositionally biased region" description="Basic and acidic residues" evidence="1">
    <location>
        <begin position="115"/>
        <end position="131"/>
    </location>
</feature>
<accession>A0AAW0FCL4</accession>
<feature type="compositionally biased region" description="Basic and acidic residues" evidence="1">
    <location>
        <begin position="85"/>
        <end position="94"/>
    </location>
</feature>